<dbReference type="Pfam" id="PF04784">
    <property type="entry name" value="DUF547"/>
    <property type="match status" value="1"/>
</dbReference>
<dbReference type="InterPro" id="IPR036388">
    <property type="entry name" value="WH-like_DNA-bd_sf"/>
</dbReference>
<dbReference type="InterPro" id="IPR036390">
    <property type="entry name" value="WH_DNA-bd_sf"/>
</dbReference>
<protein>
    <submittedName>
        <fullName evidence="3">Protein disulfide oxidoreductase</fullName>
    </submittedName>
</protein>
<dbReference type="SUPFAM" id="SSF52833">
    <property type="entry name" value="Thioredoxin-like"/>
    <property type="match status" value="1"/>
</dbReference>
<feature type="compositionally biased region" description="Basic and acidic residues" evidence="1">
    <location>
        <begin position="40"/>
        <end position="50"/>
    </location>
</feature>
<feature type="compositionally biased region" description="Basic and acidic residues" evidence="1">
    <location>
        <begin position="68"/>
        <end position="92"/>
    </location>
</feature>
<dbReference type="Pfam" id="PF00610">
    <property type="entry name" value="DEP"/>
    <property type="match status" value="1"/>
</dbReference>
<sequence>MLISSFTINNNLFISPKSSSIGSENEEMEQSVNNSAAIAREGKVPDRQTEDLESASTCEKPVLNSPSEKNEVDMPDTLKDEQEKESPSEESKLNTPTAEKLEGETVDIQKEKQVESQSEMKSLEVGEKISETESEKRSDGSKEGENDEVDSRGTNKNLEEILYGVEEEPVFDGTEIPGMEANRSLSMRSSDHELEGQGSAWPEKAVALTNFLRAKSAVAVSTFMRRLSVKSDSGQDVHGDAWGENKAVQDHSKEDFIQPIAMKGRIMLYTRLGCQDCKETRRFLHEKRLRYVEINIDVYPSRKLELEKIIGSNAVPRVFFNEALIGGLAELKSLEESGKLGEKIEYVVAEAPSFEAPLPPLSGEDDLSSSGAIDELALIVRKMKGTVSVKDRFYKLRRFTNCFLGSEAVDFLSEDQYLEREEAVEFGRKLASKLFFQHVLDNENIFEDGNHLYRFLDDDPLVSQCQNIPRGIIEVKPKPIIEISSRLRFLSYAILEAYASEDGKHVDYRSIHGSEEFARYLRITEELQRVELCEMPREENLAFFINLYNMMAIHAILVWGQPSGALERRKLYGDFKYVIGGLTYSLSAIYNGILRGNQRPPYNLIKPFSVKDKQLKVALPCPEPLVHFALVCGTRSGPALRCYSPQNIDEELIDAARNFLRTGGLYVDLIAHVAYVSKILRWYSVDFGRNEVEVLKHAAIYLEPEQSQALLELLSNTQLKVIYQPYDWGLNH</sequence>
<reference evidence="3" key="2">
    <citation type="submission" date="2024-07" db="EMBL/GenBank/DDBJ databases">
        <title>Two chromosome-level genome assemblies of Korean endemic species Abeliophyllum distichum and Forsythia ovata (Oleaceae).</title>
        <authorList>
            <person name="Mun J.H."/>
        </authorList>
    </citation>
    <scope>NUCLEOTIDE SEQUENCE</scope>
    <source>
        <strain evidence="3">KNKB202402200001</strain>
        <tissue evidence="3">Leaf</tissue>
    </source>
</reference>
<evidence type="ECO:0000313" key="3">
    <source>
        <dbReference type="EMBL" id="KAL2467987.1"/>
    </source>
</evidence>
<dbReference type="Gene3D" id="3.40.30.10">
    <property type="entry name" value="Glutaredoxin"/>
    <property type="match status" value="1"/>
</dbReference>
<dbReference type="PANTHER" id="PTHR46361">
    <property type="entry name" value="ELECTRON CARRIER/ PROTEIN DISULFIDE OXIDOREDUCTASE"/>
    <property type="match status" value="1"/>
</dbReference>
<accession>A0ABD1PVM4</accession>
<evidence type="ECO:0000313" key="5">
    <source>
        <dbReference type="Proteomes" id="UP001604277"/>
    </source>
</evidence>
<dbReference type="EMBL" id="JBFOLJ010000017">
    <property type="protein sequence ID" value="KAL2467987.1"/>
    <property type="molecule type" value="Genomic_DNA"/>
</dbReference>
<dbReference type="EMBL" id="JBFOLJ010000017">
    <property type="protein sequence ID" value="KAL2468053.1"/>
    <property type="molecule type" value="Genomic_DNA"/>
</dbReference>
<dbReference type="PROSITE" id="PS51354">
    <property type="entry name" value="GLUTAREDOXIN_2"/>
    <property type="match status" value="1"/>
</dbReference>
<dbReference type="InterPro" id="IPR006869">
    <property type="entry name" value="DUF547"/>
</dbReference>
<dbReference type="Gene3D" id="1.10.10.10">
    <property type="entry name" value="Winged helix-like DNA-binding domain superfamily/Winged helix DNA-binding domain"/>
    <property type="match status" value="1"/>
</dbReference>
<dbReference type="CDD" id="cd04371">
    <property type="entry name" value="DEP"/>
    <property type="match status" value="1"/>
</dbReference>
<organism evidence="3 5">
    <name type="scientific">Forsythia ovata</name>
    <dbReference type="NCBI Taxonomy" id="205694"/>
    <lineage>
        <taxon>Eukaryota</taxon>
        <taxon>Viridiplantae</taxon>
        <taxon>Streptophyta</taxon>
        <taxon>Embryophyta</taxon>
        <taxon>Tracheophyta</taxon>
        <taxon>Spermatophyta</taxon>
        <taxon>Magnoliopsida</taxon>
        <taxon>eudicotyledons</taxon>
        <taxon>Gunneridae</taxon>
        <taxon>Pentapetalae</taxon>
        <taxon>asterids</taxon>
        <taxon>lamiids</taxon>
        <taxon>Lamiales</taxon>
        <taxon>Oleaceae</taxon>
        <taxon>Forsythieae</taxon>
        <taxon>Forsythia</taxon>
    </lineage>
</organism>
<dbReference type="Pfam" id="PF00462">
    <property type="entry name" value="Glutaredoxin"/>
    <property type="match status" value="1"/>
</dbReference>
<dbReference type="PROSITE" id="PS50186">
    <property type="entry name" value="DEP"/>
    <property type="match status" value="1"/>
</dbReference>
<feature type="compositionally biased region" description="Polar residues" evidence="1">
    <location>
        <begin position="1"/>
        <end position="23"/>
    </location>
</feature>
<dbReference type="InterPro" id="IPR036249">
    <property type="entry name" value="Thioredoxin-like_sf"/>
</dbReference>
<dbReference type="Proteomes" id="UP001604277">
    <property type="component" value="Unassembled WGS sequence"/>
</dbReference>
<name>A0ABD1PVM4_9LAMI</name>
<proteinExistence type="predicted"/>
<feature type="domain" description="DEP" evidence="2">
    <location>
        <begin position="383"/>
        <end position="457"/>
    </location>
</feature>
<feature type="compositionally biased region" description="Basic and acidic residues" evidence="1">
    <location>
        <begin position="99"/>
        <end position="114"/>
    </location>
</feature>
<keyword evidence="5" id="KW-1185">Reference proteome</keyword>
<dbReference type="InterPro" id="IPR002109">
    <property type="entry name" value="Glutaredoxin"/>
</dbReference>
<dbReference type="SMART" id="SM00049">
    <property type="entry name" value="DEP"/>
    <property type="match status" value="1"/>
</dbReference>
<reference evidence="5" key="1">
    <citation type="submission" date="2024-07" db="EMBL/GenBank/DDBJ databases">
        <title>Two chromosome-level genome assemblies of Korean endemic species Abeliophyllum distichum and Forsythia ovata (Oleaceae).</title>
        <authorList>
            <person name="Jang H."/>
        </authorList>
    </citation>
    <scope>NUCLEOTIDE SEQUENCE [LARGE SCALE GENOMIC DNA]</scope>
</reference>
<evidence type="ECO:0000259" key="2">
    <source>
        <dbReference type="PROSITE" id="PS50186"/>
    </source>
</evidence>
<evidence type="ECO:0000313" key="4">
    <source>
        <dbReference type="EMBL" id="KAL2468053.1"/>
    </source>
</evidence>
<evidence type="ECO:0000256" key="1">
    <source>
        <dbReference type="SAM" id="MobiDB-lite"/>
    </source>
</evidence>
<dbReference type="PANTHER" id="PTHR46361:SF3">
    <property type="entry name" value="ELECTRON CARRIER_ PROTEIN DISULFIDE OXIDOREDUCTASE"/>
    <property type="match status" value="1"/>
</dbReference>
<dbReference type="AlphaFoldDB" id="A0ABD1PVM4"/>
<feature type="region of interest" description="Disordered" evidence="1">
    <location>
        <begin position="1"/>
        <end position="158"/>
    </location>
</feature>
<gene>
    <name evidence="3" type="ORF">Fot_51512</name>
    <name evidence="4" type="ORF">Fot_51578</name>
</gene>
<dbReference type="SUPFAM" id="SSF46785">
    <property type="entry name" value="Winged helix' DNA-binding domain"/>
    <property type="match status" value="1"/>
</dbReference>
<comment type="caution">
    <text evidence="3">The sequence shown here is derived from an EMBL/GenBank/DDBJ whole genome shotgun (WGS) entry which is preliminary data.</text>
</comment>
<feature type="compositionally biased region" description="Basic and acidic residues" evidence="1">
    <location>
        <begin position="121"/>
        <end position="158"/>
    </location>
</feature>
<dbReference type="InterPro" id="IPR000591">
    <property type="entry name" value="DEP_dom"/>
</dbReference>